<evidence type="ECO:0000256" key="4">
    <source>
        <dbReference type="ARBA" id="ARBA00022692"/>
    </source>
</evidence>
<feature type="transmembrane region" description="Helical" evidence="7">
    <location>
        <begin position="224"/>
        <end position="249"/>
    </location>
</feature>
<dbReference type="InterPro" id="IPR050171">
    <property type="entry name" value="MFS_Transporters"/>
</dbReference>
<feature type="transmembrane region" description="Helical" evidence="7">
    <location>
        <begin position="261"/>
        <end position="281"/>
    </location>
</feature>
<feature type="transmembrane region" description="Helical" evidence="7">
    <location>
        <begin position="55"/>
        <end position="77"/>
    </location>
</feature>
<feature type="domain" description="Major facilitator superfamily (MFS) profile" evidence="8">
    <location>
        <begin position="1"/>
        <end position="248"/>
    </location>
</feature>
<keyword evidence="2" id="KW-0813">Transport</keyword>
<evidence type="ECO:0000313" key="9">
    <source>
        <dbReference type="EMBL" id="OBS03045.1"/>
    </source>
</evidence>
<dbReference type="GO" id="GO:0005886">
    <property type="term" value="C:plasma membrane"/>
    <property type="evidence" value="ECO:0007669"/>
    <property type="project" value="UniProtKB-SubCell"/>
</dbReference>
<dbReference type="Gene3D" id="1.20.1250.20">
    <property type="entry name" value="MFS general substrate transporter like domains"/>
    <property type="match status" value="1"/>
</dbReference>
<reference evidence="9 10" key="1">
    <citation type="submission" date="2016-06" db="EMBL/GenBank/DDBJ databases">
        <authorList>
            <person name="Kjaerup R.B."/>
            <person name="Dalgaard T.S."/>
            <person name="Juul-Madsen H.R."/>
        </authorList>
    </citation>
    <scope>NUCLEOTIDE SEQUENCE [LARGE SCALE GENOMIC DNA]</scope>
    <source>
        <strain evidence="9 10">1245752.6</strain>
    </source>
</reference>
<keyword evidence="3" id="KW-1003">Cell membrane</keyword>
<dbReference type="InterPro" id="IPR011701">
    <property type="entry name" value="MFS"/>
</dbReference>
<evidence type="ECO:0000256" key="2">
    <source>
        <dbReference type="ARBA" id="ARBA00022448"/>
    </source>
</evidence>
<dbReference type="EMBL" id="MAEM01000113">
    <property type="protein sequence ID" value="OBS03045.1"/>
    <property type="molecule type" value="Genomic_DNA"/>
</dbReference>
<evidence type="ECO:0000259" key="8">
    <source>
        <dbReference type="PROSITE" id="PS50850"/>
    </source>
</evidence>
<dbReference type="PANTHER" id="PTHR23517:SF3">
    <property type="entry name" value="INTEGRAL MEMBRANE TRANSPORT PROTEIN"/>
    <property type="match status" value="1"/>
</dbReference>
<evidence type="ECO:0000313" key="10">
    <source>
        <dbReference type="Proteomes" id="UP000093757"/>
    </source>
</evidence>
<feature type="transmembrane region" description="Helical" evidence="7">
    <location>
        <begin position="25"/>
        <end position="48"/>
    </location>
</feature>
<dbReference type="SUPFAM" id="SSF103473">
    <property type="entry name" value="MFS general substrate transporter"/>
    <property type="match status" value="1"/>
</dbReference>
<evidence type="ECO:0000256" key="5">
    <source>
        <dbReference type="ARBA" id="ARBA00022989"/>
    </source>
</evidence>
<evidence type="ECO:0000256" key="6">
    <source>
        <dbReference type="ARBA" id="ARBA00023136"/>
    </source>
</evidence>
<feature type="transmembrane region" description="Helical" evidence="7">
    <location>
        <begin position="184"/>
        <end position="203"/>
    </location>
</feature>
<feature type="transmembrane region" description="Helical" evidence="7">
    <location>
        <begin position="154"/>
        <end position="172"/>
    </location>
</feature>
<comment type="caution">
    <text evidence="9">The sequence shown here is derived from an EMBL/GenBank/DDBJ whole genome shotgun (WGS) entry which is preliminary data.</text>
</comment>
<name>A0A1A6BL33_MYCGO</name>
<feature type="transmembrane region" description="Helical" evidence="7">
    <location>
        <begin position="381"/>
        <end position="401"/>
    </location>
</feature>
<dbReference type="Pfam" id="PF07690">
    <property type="entry name" value="MFS_1"/>
    <property type="match status" value="1"/>
</dbReference>
<dbReference type="AlphaFoldDB" id="A0A1A6BL33"/>
<evidence type="ECO:0000256" key="3">
    <source>
        <dbReference type="ARBA" id="ARBA00022475"/>
    </source>
</evidence>
<evidence type="ECO:0000256" key="1">
    <source>
        <dbReference type="ARBA" id="ARBA00004651"/>
    </source>
</evidence>
<comment type="subcellular location">
    <subcellularLocation>
        <location evidence="1">Cell membrane</location>
        <topology evidence="1">Multi-pass membrane protein</topology>
    </subcellularLocation>
</comment>
<feature type="transmembrane region" description="Helical" evidence="7">
    <location>
        <begin position="89"/>
        <end position="106"/>
    </location>
</feature>
<dbReference type="PANTHER" id="PTHR23517">
    <property type="entry name" value="RESISTANCE PROTEIN MDTM, PUTATIVE-RELATED-RELATED"/>
    <property type="match status" value="1"/>
</dbReference>
<dbReference type="PROSITE" id="PS50850">
    <property type="entry name" value="MFS"/>
    <property type="match status" value="1"/>
</dbReference>
<dbReference type="InterPro" id="IPR036259">
    <property type="entry name" value="MFS_trans_sf"/>
</dbReference>
<keyword evidence="6 7" id="KW-0472">Membrane</keyword>
<accession>A0A1A6BL33</accession>
<gene>
    <name evidence="9" type="ORF">A9W98_01055</name>
</gene>
<keyword evidence="4 7" id="KW-0812">Transmembrane</keyword>
<feature type="transmembrane region" description="Helical" evidence="7">
    <location>
        <begin position="354"/>
        <end position="374"/>
    </location>
</feature>
<dbReference type="Proteomes" id="UP000093757">
    <property type="component" value="Unassembled WGS sequence"/>
</dbReference>
<sequence>MSTSAVIAVEKPVPGAAREPGVPTVIWLLLAGNLVVRAAGFAYAFMAYHVAGRGYAAGAVGAVLAAYGIGWTVGQLVTGWLVDRTGTRTTLLATMSVATAVLLLMAEARSLPMLLSGALVTGLVCDSPRPVLGAAITELVTDPRQRARLDGWRFGWALNIGAAIAGGIGGLLADWCGTPLLYRLNGVACAGFAVLAARCLPAGGSRPARQVKVGYRQALCDPRLALLVGSSLATLTAMMGVFAAVPILMSDSGLGVGAYGLVQFVNALTVVALTPLLTPWLSARLASGPRLDIMAAAGAWLALCAGAQALAHTTVFFTLAAAACSPAEIAWFVVAAGVVHRIAPAGNGGLYQGIWSMTSAAASVVAPVLLACALPHGGRPVLALATVAVGLLGAACCSPLARSVPGVNLP</sequence>
<proteinExistence type="predicted"/>
<protein>
    <recommendedName>
        <fullName evidence="8">Major facilitator superfamily (MFS) profile domain-containing protein</fullName>
    </recommendedName>
</protein>
<keyword evidence="5 7" id="KW-1133">Transmembrane helix</keyword>
<evidence type="ECO:0000256" key="7">
    <source>
        <dbReference type="SAM" id="Phobius"/>
    </source>
</evidence>
<organism evidence="9 10">
    <name type="scientific">Mycobacterium gordonae</name>
    <dbReference type="NCBI Taxonomy" id="1778"/>
    <lineage>
        <taxon>Bacteria</taxon>
        <taxon>Bacillati</taxon>
        <taxon>Actinomycetota</taxon>
        <taxon>Actinomycetes</taxon>
        <taxon>Mycobacteriales</taxon>
        <taxon>Mycobacteriaceae</taxon>
        <taxon>Mycobacterium</taxon>
    </lineage>
</organism>
<dbReference type="InterPro" id="IPR020846">
    <property type="entry name" value="MFS_dom"/>
</dbReference>
<dbReference type="GO" id="GO:0022857">
    <property type="term" value="F:transmembrane transporter activity"/>
    <property type="evidence" value="ECO:0007669"/>
    <property type="project" value="InterPro"/>
</dbReference>